<feature type="signal peptide" evidence="1">
    <location>
        <begin position="1"/>
        <end position="25"/>
    </location>
</feature>
<evidence type="ECO:0000313" key="3">
    <source>
        <dbReference type="Proteomes" id="UP000008177"/>
    </source>
</evidence>
<accession>G2XNH7</accession>
<dbReference type="InParanoid" id="G2XNH7"/>
<evidence type="ECO:0000313" key="2">
    <source>
        <dbReference type="EMBL" id="CCD42433.1"/>
    </source>
</evidence>
<gene>
    <name evidence="2" type="ORF">BofuT4_uP075160.1</name>
</gene>
<dbReference type="AlphaFoldDB" id="G2XNH7"/>
<name>G2XNH7_BOTF4</name>
<reference evidence="3" key="1">
    <citation type="journal article" date="2011" name="PLoS Genet.">
        <title>Genomic analysis of the necrotrophic fungal pathogens Sclerotinia sclerotiorum and Botrytis cinerea.</title>
        <authorList>
            <person name="Amselem J."/>
            <person name="Cuomo C.A."/>
            <person name="van Kan J.A."/>
            <person name="Viaud M."/>
            <person name="Benito E.P."/>
            <person name="Couloux A."/>
            <person name="Coutinho P.M."/>
            <person name="de Vries R.P."/>
            <person name="Dyer P.S."/>
            <person name="Fillinger S."/>
            <person name="Fournier E."/>
            <person name="Gout L."/>
            <person name="Hahn M."/>
            <person name="Kohn L."/>
            <person name="Lapalu N."/>
            <person name="Plummer K.M."/>
            <person name="Pradier J.M."/>
            <person name="Quevillon E."/>
            <person name="Sharon A."/>
            <person name="Simon A."/>
            <person name="ten Have A."/>
            <person name="Tudzynski B."/>
            <person name="Tudzynski P."/>
            <person name="Wincker P."/>
            <person name="Andrew M."/>
            <person name="Anthouard V."/>
            <person name="Beever R.E."/>
            <person name="Beffa R."/>
            <person name="Benoit I."/>
            <person name="Bouzid O."/>
            <person name="Brault B."/>
            <person name="Chen Z."/>
            <person name="Choquer M."/>
            <person name="Collemare J."/>
            <person name="Cotton P."/>
            <person name="Danchin E.G."/>
            <person name="Da Silva C."/>
            <person name="Gautier A."/>
            <person name="Giraud C."/>
            <person name="Giraud T."/>
            <person name="Gonzalez C."/>
            <person name="Grossetete S."/>
            <person name="Guldener U."/>
            <person name="Henrissat B."/>
            <person name="Howlett B.J."/>
            <person name="Kodira C."/>
            <person name="Kretschmer M."/>
            <person name="Lappartient A."/>
            <person name="Leroch M."/>
            <person name="Levis C."/>
            <person name="Mauceli E."/>
            <person name="Neuveglise C."/>
            <person name="Oeser B."/>
            <person name="Pearson M."/>
            <person name="Poulain J."/>
            <person name="Poussereau N."/>
            <person name="Quesneville H."/>
            <person name="Rascle C."/>
            <person name="Schumacher J."/>
            <person name="Segurens B."/>
            <person name="Sexton A."/>
            <person name="Silva E."/>
            <person name="Sirven C."/>
            <person name="Soanes D.M."/>
            <person name="Talbot N.J."/>
            <person name="Templeton M."/>
            <person name="Yandava C."/>
            <person name="Yarden O."/>
            <person name="Zeng Q."/>
            <person name="Rollins J.A."/>
            <person name="Lebrun M.H."/>
            <person name="Dickman M."/>
        </authorList>
    </citation>
    <scope>NUCLEOTIDE SEQUENCE [LARGE SCALE GENOMIC DNA]</scope>
    <source>
        <strain evidence="3">T4</strain>
    </source>
</reference>
<proteinExistence type="predicted"/>
<evidence type="ECO:0000256" key="1">
    <source>
        <dbReference type="SAM" id="SignalP"/>
    </source>
</evidence>
<dbReference type="EMBL" id="FQ790246">
    <property type="protein sequence ID" value="CCD42433.1"/>
    <property type="molecule type" value="Genomic_DNA"/>
</dbReference>
<organism evidence="2 3">
    <name type="scientific">Botryotinia fuckeliana (strain T4)</name>
    <name type="common">Noble rot fungus</name>
    <name type="synonym">Botrytis cinerea</name>
    <dbReference type="NCBI Taxonomy" id="999810"/>
    <lineage>
        <taxon>Eukaryota</taxon>
        <taxon>Fungi</taxon>
        <taxon>Dikarya</taxon>
        <taxon>Ascomycota</taxon>
        <taxon>Pezizomycotina</taxon>
        <taxon>Leotiomycetes</taxon>
        <taxon>Helotiales</taxon>
        <taxon>Sclerotiniaceae</taxon>
        <taxon>Botrytis</taxon>
    </lineage>
</organism>
<dbReference type="Proteomes" id="UP000008177">
    <property type="component" value="Unplaced contigs"/>
</dbReference>
<feature type="chain" id="PRO_5003440073" evidence="1">
    <location>
        <begin position="26"/>
        <end position="77"/>
    </location>
</feature>
<protein>
    <submittedName>
        <fullName evidence="2">Uncharacterized protein</fullName>
    </submittedName>
</protein>
<keyword evidence="1" id="KW-0732">Signal</keyword>
<dbReference type="HOGENOM" id="CLU_2637771_0_0_1"/>
<sequence length="77" mass="8709">MHIHPPSLFFTTILFILISLYSVNATSTGAFQPVDSCQKHDSCQEEQGNPNRLRGRFRRRYTPELIGEGDDVDNVGN</sequence>